<dbReference type="EMBL" id="MTSL01000011">
    <property type="protein sequence ID" value="PJF20053.1"/>
    <property type="molecule type" value="Genomic_DNA"/>
</dbReference>
<dbReference type="Proteomes" id="UP000240830">
    <property type="component" value="Unassembled WGS sequence"/>
</dbReference>
<name>A0A2H9TQM5_9FUNG</name>
<protein>
    <submittedName>
        <fullName evidence="1">Uncharacterized protein</fullName>
    </submittedName>
</protein>
<proteinExistence type="predicted"/>
<organism evidence="1 2">
    <name type="scientific">Paramicrosporidium saccamoebae</name>
    <dbReference type="NCBI Taxonomy" id="1246581"/>
    <lineage>
        <taxon>Eukaryota</taxon>
        <taxon>Fungi</taxon>
        <taxon>Fungi incertae sedis</taxon>
        <taxon>Cryptomycota</taxon>
        <taxon>Cryptomycota incertae sedis</taxon>
        <taxon>Paramicrosporidium</taxon>
    </lineage>
</organism>
<accession>A0A2H9TQM5</accession>
<comment type="caution">
    <text evidence="1">The sequence shown here is derived from an EMBL/GenBank/DDBJ whole genome shotgun (WGS) entry which is preliminary data.</text>
</comment>
<dbReference type="AlphaFoldDB" id="A0A2H9TQM5"/>
<evidence type="ECO:0000313" key="2">
    <source>
        <dbReference type="Proteomes" id="UP000240830"/>
    </source>
</evidence>
<keyword evidence="2" id="KW-1185">Reference proteome</keyword>
<sequence length="112" mass="12216">MCVLLGSRQLEPPIYKLCFQTAHVVDLEHHLSRYPTARRNQGIFDSGIDPGNDCNGAMHVAALGLPSWPSENTSLSCRSGAGNPYLGPVQSRLPFLAAFVLICHVLLCMHQS</sequence>
<gene>
    <name evidence="1" type="ORF">PSACC_00136</name>
</gene>
<evidence type="ECO:0000313" key="1">
    <source>
        <dbReference type="EMBL" id="PJF20053.1"/>
    </source>
</evidence>
<reference evidence="1 2" key="1">
    <citation type="submission" date="2016-10" db="EMBL/GenBank/DDBJ databases">
        <title>The genome of Paramicrosporidium saccamoebae is the missing link in understanding Cryptomycota and Microsporidia evolution.</title>
        <authorList>
            <person name="Quandt C.A."/>
            <person name="Beaudet D."/>
            <person name="Corsaro D."/>
            <person name="Michel R."/>
            <person name="Corradi N."/>
            <person name="James T."/>
        </authorList>
    </citation>
    <scope>NUCLEOTIDE SEQUENCE [LARGE SCALE GENOMIC DNA]</scope>
    <source>
        <strain evidence="1 2">KSL3</strain>
    </source>
</reference>